<dbReference type="AlphaFoldDB" id="E6VL04"/>
<sequence>MARDDFSRQTIDRLAKRAGMRCSNPDCRTPTSGPSAEPGDVTNTGVAAHICAASPGGARYEEEMSSEARSAITNGIWLCQNHAKLIDDDEVTFSASILREWKETAEHMAALEARGFKVHRARPFGELEKDAPKLIAEMRQDIAKKRLVREFVLLPNRRITYHASYDQFIYYIDEHQYVENVVIIMQHLGAVYDSRFNDIPRFRFTEEFARFLLDDE</sequence>
<dbReference type="eggNOG" id="COG5635">
    <property type="taxonomic scope" value="Bacteria"/>
</dbReference>
<gene>
    <name evidence="2" type="ordered locus">Rpdx1_2916</name>
</gene>
<organism evidence="2 3">
    <name type="scientific">Rhodopseudomonas palustris (strain DX-1)</name>
    <dbReference type="NCBI Taxonomy" id="652103"/>
    <lineage>
        <taxon>Bacteria</taxon>
        <taxon>Pseudomonadati</taxon>
        <taxon>Pseudomonadota</taxon>
        <taxon>Alphaproteobacteria</taxon>
        <taxon>Hyphomicrobiales</taxon>
        <taxon>Nitrobacteraceae</taxon>
        <taxon>Rhodopseudomonas</taxon>
    </lineage>
</organism>
<proteinExistence type="predicted"/>
<dbReference type="KEGG" id="rpx:Rpdx1_2916"/>
<evidence type="ECO:0000313" key="2">
    <source>
        <dbReference type="EMBL" id="ADU44499.1"/>
    </source>
</evidence>
<evidence type="ECO:0000313" key="3">
    <source>
        <dbReference type="Proteomes" id="UP000001402"/>
    </source>
</evidence>
<dbReference type="EMBL" id="CP002418">
    <property type="protein sequence ID" value="ADU44499.1"/>
    <property type="molecule type" value="Genomic_DNA"/>
</dbReference>
<evidence type="ECO:0008006" key="4">
    <source>
        <dbReference type="Google" id="ProtNLM"/>
    </source>
</evidence>
<protein>
    <recommendedName>
        <fullName evidence="4">HNH endonuclease</fullName>
    </recommendedName>
</protein>
<dbReference type="OrthoDB" id="5379188at2"/>
<accession>E6VL04</accession>
<reference evidence="2" key="1">
    <citation type="submission" date="2010-12" db="EMBL/GenBank/DDBJ databases">
        <title>Complete sequence of Rhodopseudomonas palustris DX-1.</title>
        <authorList>
            <consortium name="US DOE Joint Genome Institute"/>
            <person name="Lucas S."/>
            <person name="Copeland A."/>
            <person name="Lapidus A."/>
            <person name="Cheng J.-F."/>
            <person name="Goodwin L."/>
            <person name="Pitluck S."/>
            <person name="Misra M."/>
            <person name="Chertkov O."/>
            <person name="Detter J.C."/>
            <person name="Han C."/>
            <person name="Tapia R."/>
            <person name="Land M."/>
            <person name="Hauser L."/>
            <person name="Kyrpides N."/>
            <person name="Ivanova N."/>
            <person name="Ovchinnikova G."/>
            <person name="Logan B."/>
            <person name="Oda Y."/>
            <person name="Harwood C."/>
            <person name="Woyke T."/>
        </authorList>
    </citation>
    <scope>NUCLEOTIDE SEQUENCE [LARGE SCALE GENOMIC DNA]</scope>
    <source>
        <strain evidence="2">DX-1</strain>
    </source>
</reference>
<dbReference type="Proteomes" id="UP000001402">
    <property type="component" value="Chromosome"/>
</dbReference>
<name>E6VL04_RHOPX</name>
<feature type="region of interest" description="Disordered" evidence="1">
    <location>
        <begin position="22"/>
        <end position="42"/>
    </location>
</feature>
<evidence type="ECO:0000256" key="1">
    <source>
        <dbReference type="SAM" id="MobiDB-lite"/>
    </source>
</evidence>
<dbReference type="HOGENOM" id="CLU_1276787_0_0_5"/>